<organism evidence="1 2">
    <name type="scientific">Archaeoglobus fulgidus</name>
    <dbReference type="NCBI Taxonomy" id="2234"/>
    <lineage>
        <taxon>Archaea</taxon>
        <taxon>Methanobacteriati</taxon>
        <taxon>Methanobacteriota</taxon>
        <taxon>Archaeoglobi</taxon>
        <taxon>Archaeoglobales</taxon>
        <taxon>Archaeoglobaceae</taxon>
        <taxon>Archaeoglobus</taxon>
    </lineage>
</organism>
<evidence type="ECO:0000313" key="1">
    <source>
        <dbReference type="EMBL" id="KUK07743.1"/>
    </source>
</evidence>
<name>A0A101E372_ARCFL</name>
<dbReference type="EMBL" id="LGEX01000001">
    <property type="protein sequence ID" value="KUK07743.1"/>
    <property type="molecule type" value="Genomic_DNA"/>
</dbReference>
<evidence type="ECO:0000313" key="2">
    <source>
        <dbReference type="Proteomes" id="UP000054015"/>
    </source>
</evidence>
<reference evidence="2" key="1">
    <citation type="journal article" date="2015" name="MBio">
        <title>Genome-Resolved Metagenomic Analysis Reveals Roles for Candidate Phyla and Other Microbial Community Members in Biogeochemical Transformations in Oil Reservoirs.</title>
        <authorList>
            <person name="Hu P."/>
            <person name="Tom L."/>
            <person name="Singh A."/>
            <person name="Thomas B.C."/>
            <person name="Baker B.J."/>
            <person name="Piceno Y.M."/>
            <person name="Andersen G.L."/>
            <person name="Banfield J.F."/>
        </authorList>
    </citation>
    <scope>NUCLEOTIDE SEQUENCE [LARGE SCALE GENOMIC DNA]</scope>
</reference>
<accession>A0A101E372</accession>
<proteinExistence type="predicted"/>
<dbReference type="AlphaFoldDB" id="A0A101E372"/>
<dbReference type="Proteomes" id="UP000054015">
    <property type="component" value="Unassembled WGS sequence"/>
</dbReference>
<sequence length="276" mass="31206">MAVLSNKQEKIKQAMETVLKAFESNPEKVALAVFRGNSKPSDSWSFFNRLIMLMNDTADARGFQQWKKAGRRVKKGGKAFYILAPVRKRVPVKVRRVEKAIIEGEEVVMEIEETVMVEKLVSFKPVPVFRYEDTEGKPLPEENFSVEIPCEFFGIIEELGLKVETAAFRNFYGCYSPSRKTISLASPELIVFLHELCHAVDDHLHGIQGGQIPLQEVVAEFSAAVIATLLGYRIPMGNIKEYIESYGFTELFRAFARVERVVGFVVERTSVSEISC</sequence>
<dbReference type="PATRIC" id="fig|2234.7.peg.717"/>
<comment type="caution">
    <text evidence="1">The sequence shown here is derived from an EMBL/GenBank/DDBJ whole genome shotgun (WGS) entry which is preliminary data.</text>
</comment>
<protein>
    <submittedName>
        <fullName evidence="1">Uncharacterized protein</fullName>
    </submittedName>
</protein>
<gene>
    <name evidence="1" type="ORF">XD48_0078</name>
</gene>